<name>A0A6N7Z9L9_9PSEU</name>
<feature type="binding site" evidence="2">
    <location>
        <position position="116"/>
    </location>
    <ligand>
        <name>Mn(2+)</name>
        <dbReference type="ChEBI" id="CHEBI:29035"/>
        <label>2</label>
    </ligand>
</feature>
<dbReference type="SUPFAM" id="SSF53187">
    <property type="entry name" value="Zn-dependent exopeptidases"/>
    <property type="match status" value="1"/>
</dbReference>
<evidence type="ECO:0000256" key="1">
    <source>
        <dbReference type="ARBA" id="ARBA00022801"/>
    </source>
</evidence>
<evidence type="ECO:0000313" key="4">
    <source>
        <dbReference type="EMBL" id="MTD58438.1"/>
    </source>
</evidence>
<dbReference type="GO" id="GO:0046872">
    <property type="term" value="F:metal ion binding"/>
    <property type="evidence" value="ECO:0007669"/>
    <property type="project" value="UniProtKB-KW"/>
</dbReference>
<protein>
    <submittedName>
        <fullName evidence="4">Amidohydrolase</fullName>
    </submittedName>
</protein>
<keyword evidence="1 4" id="KW-0378">Hydrolase</keyword>
<gene>
    <name evidence="4" type="ORF">GKO32_31325</name>
</gene>
<comment type="cofactor">
    <cofactor evidence="2">
        <name>Mn(2+)</name>
        <dbReference type="ChEBI" id="CHEBI:29035"/>
    </cofactor>
    <text evidence="2">The Mn(2+) ion enhances activity.</text>
</comment>
<dbReference type="Gene3D" id="3.30.70.360">
    <property type="match status" value="1"/>
</dbReference>
<proteinExistence type="predicted"/>
<dbReference type="SUPFAM" id="SSF55031">
    <property type="entry name" value="Bacterial exopeptidase dimerisation domain"/>
    <property type="match status" value="1"/>
</dbReference>
<dbReference type="InterPro" id="IPR017439">
    <property type="entry name" value="Amidohydrolase"/>
</dbReference>
<dbReference type="Gene3D" id="3.40.630.10">
    <property type="entry name" value="Zn peptidases"/>
    <property type="match status" value="1"/>
</dbReference>
<organism evidence="4 5">
    <name type="scientific">Amycolatopsis pithecellobii</name>
    <dbReference type="NCBI Taxonomy" id="664692"/>
    <lineage>
        <taxon>Bacteria</taxon>
        <taxon>Bacillati</taxon>
        <taxon>Actinomycetota</taxon>
        <taxon>Actinomycetes</taxon>
        <taxon>Pseudonocardiales</taxon>
        <taxon>Pseudonocardiaceae</taxon>
        <taxon>Amycolatopsis</taxon>
    </lineage>
</organism>
<dbReference type="Proteomes" id="UP000440096">
    <property type="component" value="Unassembled WGS sequence"/>
</dbReference>
<keyword evidence="2" id="KW-0479">Metal-binding</keyword>
<dbReference type="FunFam" id="3.30.70.360:FF:000001">
    <property type="entry name" value="N-acetyldiaminopimelate deacetylase"/>
    <property type="match status" value="1"/>
</dbReference>
<dbReference type="AlphaFoldDB" id="A0A6N7Z9L9"/>
<reference evidence="4 5" key="1">
    <citation type="submission" date="2019-11" db="EMBL/GenBank/DDBJ databases">
        <title>Draft genome of Amycolatopsis RM579.</title>
        <authorList>
            <person name="Duangmal K."/>
            <person name="Mingma R."/>
        </authorList>
    </citation>
    <scope>NUCLEOTIDE SEQUENCE [LARGE SCALE GENOMIC DNA]</scope>
    <source>
        <strain evidence="4 5">RM579</strain>
    </source>
</reference>
<dbReference type="PIRSF" id="PIRSF005962">
    <property type="entry name" value="Pept_M20D_amidohydro"/>
    <property type="match status" value="1"/>
</dbReference>
<dbReference type="InterPro" id="IPR011650">
    <property type="entry name" value="Peptidase_M20_dimer"/>
</dbReference>
<dbReference type="InterPro" id="IPR036264">
    <property type="entry name" value="Bact_exopeptidase_dim_dom"/>
</dbReference>
<dbReference type="PANTHER" id="PTHR11014">
    <property type="entry name" value="PEPTIDASE M20 FAMILY MEMBER"/>
    <property type="match status" value="1"/>
</dbReference>
<dbReference type="Pfam" id="PF07687">
    <property type="entry name" value="M20_dimer"/>
    <property type="match status" value="1"/>
</dbReference>
<keyword evidence="2" id="KW-0464">Manganese</keyword>
<dbReference type="CDD" id="cd03886">
    <property type="entry name" value="M20_Acy1"/>
    <property type="match status" value="1"/>
</dbReference>
<feature type="binding site" evidence="2">
    <location>
        <position position="382"/>
    </location>
    <ligand>
        <name>Mn(2+)</name>
        <dbReference type="ChEBI" id="CHEBI:29035"/>
        <label>2</label>
    </ligand>
</feature>
<dbReference type="GO" id="GO:0019877">
    <property type="term" value="P:diaminopimelate biosynthetic process"/>
    <property type="evidence" value="ECO:0007669"/>
    <property type="project" value="UniProtKB-ARBA"/>
</dbReference>
<dbReference type="NCBIfam" id="TIGR01891">
    <property type="entry name" value="amidohydrolases"/>
    <property type="match status" value="1"/>
</dbReference>
<feature type="domain" description="Peptidase M20 dimerisation" evidence="3">
    <location>
        <begin position="205"/>
        <end position="297"/>
    </location>
</feature>
<sequence>MTGPTDLPSLPDARFAGLLAEAQALQATTVELRRDIHRHPERGLHLPRTQAAIQRALADLPLEIRLGKSTTSVTAVLRGTQPGPSVLLRGDMDALPLQEDTGLEFASLEAGTMHACGHDAHVAMLASAARLLAAHVDELAGSVVFMFQPGEEGFHGARHMIHEGVLDAAGERVERAFGLHVSANIASGRLETRQGPIMASTDNFFVRVIGKGGHGSAPHHAIDPIPAAAAMVGALQTMITRRVSAFDPAVLSVTRIAGGTTTNIIPETAELEGTFRTLSERTRALVREELPKVCEAIGAAHGCRVQLDIEPGYPVTVNDPVEADRVLELGREVLGAERSAPMPAPIMGGEDFSYVLQRVQGAFAFLGACPPGTDPDEAAANHSNRVLHDESAFPVGVAMYTAYALDALRTPRRSLAG</sequence>
<accession>A0A6N7Z9L9</accession>
<evidence type="ECO:0000259" key="3">
    <source>
        <dbReference type="Pfam" id="PF07687"/>
    </source>
</evidence>
<feature type="binding site" evidence="2">
    <location>
        <position position="152"/>
    </location>
    <ligand>
        <name>Mn(2+)</name>
        <dbReference type="ChEBI" id="CHEBI:29035"/>
        <label>2</label>
    </ligand>
</feature>
<feature type="binding site" evidence="2">
    <location>
        <position position="118"/>
    </location>
    <ligand>
        <name>Mn(2+)</name>
        <dbReference type="ChEBI" id="CHEBI:29035"/>
        <label>2</label>
    </ligand>
</feature>
<dbReference type="GO" id="GO:0050118">
    <property type="term" value="F:N-acetyldiaminopimelate deacetylase activity"/>
    <property type="evidence" value="ECO:0007669"/>
    <property type="project" value="UniProtKB-ARBA"/>
</dbReference>
<keyword evidence="5" id="KW-1185">Reference proteome</keyword>
<feature type="binding site" evidence="2">
    <location>
        <position position="180"/>
    </location>
    <ligand>
        <name>Mn(2+)</name>
        <dbReference type="ChEBI" id="CHEBI:29035"/>
        <label>2</label>
    </ligand>
</feature>
<dbReference type="OrthoDB" id="9777385at2"/>
<dbReference type="RefSeq" id="WP_154760525.1">
    <property type="nucleotide sequence ID" value="NZ_WMBA01000068.1"/>
</dbReference>
<dbReference type="EMBL" id="WMBA01000068">
    <property type="protein sequence ID" value="MTD58438.1"/>
    <property type="molecule type" value="Genomic_DNA"/>
</dbReference>
<evidence type="ECO:0000313" key="5">
    <source>
        <dbReference type="Proteomes" id="UP000440096"/>
    </source>
</evidence>
<dbReference type="InterPro" id="IPR002933">
    <property type="entry name" value="Peptidase_M20"/>
</dbReference>
<comment type="caution">
    <text evidence="4">The sequence shown here is derived from an EMBL/GenBank/DDBJ whole genome shotgun (WGS) entry which is preliminary data.</text>
</comment>
<evidence type="ECO:0000256" key="2">
    <source>
        <dbReference type="PIRSR" id="PIRSR005962-1"/>
    </source>
</evidence>
<dbReference type="PANTHER" id="PTHR11014:SF63">
    <property type="entry name" value="METALLOPEPTIDASE, PUTATIVE (AFU_ORTHOLOGUE AFUA_6G09600)-RELATED"/>
    <property type="match status" value="1"/>
</dbReference>
<dbReference type="Pfam" id="PF01546">
    <property type="entry name" value="Peptidase_M20"/>
    <property type="match status" value="1"/>
</dbReference>